<dbReference type="AlphaFoldDB" id="A0A136PKB3"/>
<name>A0A136PKB3_9ACTN</name>
<evidence type="ECO:0008006" key="3">
    <source>
        <dbReference type="Google" id="ProtNLM"/>
    </source>
</evidence>
<dbReference type="Proteomes" id="UP000070620">
    <property type="component" value="Unassembled WGS sequence"/>
</dbReference>
<dbReference type="OrthoDB" id="9804685at2"/>
<dbReference type="EMBL" id="LRQV01000154">
    <property type="protein sequence ID" value="KXK58803.1"/>
    <property type="molecule type" value="Genomic_DNA"/>
</dbReference>
<organism evidence="1 2">
    <name type="scientific">Micromonospora rosaria</name>
    <dbReference type="NCBI Taxonomy" id="47874"/>
    <lineage>
        <taxon>Bacteria</taxon>
        <taxon>Bacillati</taxon>
        <taxon>Actinomycetota</taxon>
        <taxon>Actinomycetes</taxon>
        <taxon>Micromonosporales</taxon>
        <taxon>Micromonosporaceae</taxon>
        <taxon>Micromonospora</taxon>
    </lineage>
</organism>
<comment type="caution">
    <text evidence="1">The sequence shown here is derived from an EMBL/GenBank/DDBJ whole genome shotgun (WGS) entry which is preliminary data.</text>
</comment>
<accession>A0A136PKB3</accession>
<keyword evidence="2" id="KW-1185">Reference proteome</keyword>
<evidence type="ECO:0000313" key="2">
    <source>
        <dbReference type="Proteomes" id="UP000070620"/>
    </source>
</evidence>
<protein>
    <recommendedName>
        <fullName evidence="3">PRC-barrel domain-containing protein</fullName>
    </recommendedName>
</protein>
<evidence type="ECO:0000313" key="1">
    <source>
        <dbReference type="EMBL" id="KXK58803.1"/>
    </source>
</evidence>
<proteinExistence type="predicted"/>
<sequence length="126" mass="13988">MRMQLDHRLLDRQIVDADGLLVGRVDDVEFALDADGVPYLAALLTGRVALGQRIGGWTGRLLVAVAERFSGRRPASPLRIPYPLVARVDSTVRLRVRLDRLPTSPAEEFLRRHLIDRIPGADRASG</sequence>
<gene>
    <name evidence="1" type="ORF">AWW66_27680</name>
</gene>
<dbReference type="RefSeq" id="WP_067372274.1">
    <property type="nucleotide sequence ID" value="NZ_JBIUBN010000046.1"/>
</dbReference>
<reference evidence="1 2" key="1">
    <citation type="submission" date="2016-01" db="EMBL/GenBank/DDBJ databases">
        <title>Whole genome sequence and analysis of Micromonospora rosaria DSM 803, which can produce antibacterial substance rosamicin.</title>
        <authorList>
            <person name="Yang H."/>
            <person name="He X."/>
            <person name="Zhu D."/>
        </authorList>
    </citation>
    <scope>NUCLEOTIDE SEQUENCE [LARGE SCALE GENOMIC DNA]</scope>
    <source>
        <strain evidence="1 2">DSM 803</strain>
    </source>
</reference>